<evidence type="ECO:0000313" key="2">
    <source>
        <dbReference type="EMBL" id="CAB3374815.1"/>
    </source>
</evidence>
<sequence length="527" mass="57506">MNCSSVHVFITDHDRLVFSSEPQRSRQPHGPQPQYSSHQPYLQHEGADRATFSFSASNSFSAGGHSGNFGQSASFGPDGASLSSSHSNGFAAGGHSAANAGSQTATCNKNGGASLSASNAGAFAGNGYSATNAGSQTATFGSNGSSSLSASHSGANSNNGQSAANAGSQTATFGANGSSQFKNSLFNLALNSVVENIDSYDRDLVNSILGPIRRNVLQETLTIIKDHSHQDDYSKNDRIDKLWAILPIFYTSKNYVRFDTTDLMEIASNCFCLEDSRFKELVRCCCSNTPNLRSLTINGLDRFGLEEREWASIIALKNLEVLCLVDVSVSFPGVLAITQQCEKLEKFKANSVIVHEPSSEAFRKDFVYVNITAKSFREYELTMQKTMPKYVEKLANCAAFPQYTLLNIEPEEFADFDLVPGLTQVTDLRFSSFQLDEINEKDEFPIFPLLSIVRISVASHEHHLLKQYLNSNNTLALRKLILEGVKLSKFTLAEFTHRGIAPIEDIQMALGFSVVLFDSRPTLLGEL</sequence>
<dbReference type="Gene3D" id="3.80.10.10">
    <property type="entry name" value="Ribonuclease Inhibitor"/>
    <property type="match status" value="1"/>
</dbReference>
<name>A0A8S1D382_9INSE</name>
<gene>
    <name evidence="2" type="ORF">CLODIP_2_CD04802</name>
</gene>
<organism evidence="2 3">
    <name type="scientific">Cloeon dipterum</name>
    <dbReference type="NCBI Taxonomy" id="197152"/>
    <lineage>
        <taxon>Eukaryota</taxon>
        <taxon>Metazoa</taxon>
        <taxon>Ecdysozoa</taxon>
        <taxon>Arthropoda</taxon>
        <taxon>Hexapoda</taxon>
        <taxon>Insecta</taxon>
        <taxon>Pterygota</taxon>
        <taxon>Palaeoptera</taxon>
        <taxon>Ephemeroptera</taxon>
        <taxon>Pisciforma</taxon>
        <taxon>Baetidae</taxon>
        <taxon>Cloeon</taxon>
    </lineage>
</organism>
<keyword evidence="3" id="KW-1185">Reference proteome</keyword>
<accession>A0A8S1D382</accession>
<dbReference type="AlphaFoldDB" id="A0A8S1D382"/>
<reference evidence="2 3" key="1">
    <citation type="submission" date="2020-04" db="EMBL/GenBank/DDBJ databases">
        <authorList>
            <person name="Alioto T."/>
            <person name="Alioto T."/>
            <person name="Gomez Garrido J."/>
        </authorList>
    </citation>
    <scope>NUCLEOTIDE SEQUENCE [LARGE SCALE GENOMIC DNA]</scope>
</reference>
<dbReference type="InterPro" id="IPR032675">
    <property type="entry name" value="LRR_dom_sf"/>
</dbReference>
<proteinExistence type="predicted"/>
<feature type="region of interest" description="Disordered" evidence="1">
    <location>
        <begin position="140"/>
        <end position="166"/>
    </location>
</feature>
<comment type="caution">
    <text evidence="2">The sequence shown here is derived from an EMBL/GenBank/DDBJ whole genome shotgun (WGS) entry which is preliminary data.</text>
</comment>
<feature type="compositionally biased region" description="Low complexity" evidence="1">
    <location>
        <begin position="141"/>
        <end position="166"/>
    </location>
</feature>
<feature type="region of interest" description="Disordered" evidence="1">
    <location>
        <begin position="17"/>
        <end position="39"/>
    </location>
</feature>
<dbReference type="Proteomes" id="UP000494165">
    <property type="component" value="Unassembled WGS sequence"/>
</dbReference>
<protein>
    <submittedName>
        <fullName evidence="2">Uncharacterized protein</fullName>
    </submittedName>
</protein>
<evidence type="ECO:0000256" key="1">
    <source>
        <dbReference type="SAM" id="MobiDB-lite"/>
    </source>
</evidence>
<evidence type="ECO:0000313" key="3">
    <source>
        <dbReference type="Proteomes" id="UP000494165"/>
    </source>
</evidence>
<dbReference type="EMBL" id="CADEPI010000103">
    <property type="protein sequence ID" value="CAB3374815.1"/>
    <property type="molecule type" value="Genomic_DNA"/>
</dbReference>